<dbReference type="AlphaFoldDB" id="A0A1I7GHA4"/>
<dbReference type="SUPFAM" id="SSF53822">
    <property type="entry name" value="Periplasmic binding protein-like I"/>
    <property type="match status" value="1"/>
</dbReference>
<evidence type="ECO:0000313" key="6">
    <source>
        <dbReference type="Proteomes" id="UP000199391"/>
    </source>
</evidence>
<dbReference type="GO" id="GO:0000976">
    <property type="term" value="F:transcription cis-regulatory region binding"/>
    <property type="evidence" value="ECO:0007669"/>
    <property type="project" value="TreeGrafter"/>
</dbReference>
<evidence type="ECO:0000256" key="3">
    <source>
        <dbReference type="ARBA" id="ARBA00023163"/>
    </source>
</evidence>
<keyword evidence="1" id="KW-0805">Transcription regulation</keyword>
<proteinExistence type="predicted"/>
<dbReference type="Gene3D" id="3.40.50.2300">
    <property type="match status" value="2"/>
</dbReference>
<dbReference type="InterPro" id="IPR010982">
    <property type="entry name" value="Lambda_DNA-bd_dom_sf"/>
</dbReference>
<dbReference type="Pfam" id="PF00356">
    <property type="entry name" value="LacI"/>
    <property type="match status" value="1"/>
</dbReference>
<dbReference type="PROSITE" id="PS00356">
    <property type="entry name" value="HTH_LACI_1"/>
    <property type="match status" value="1"/>
</dbReference>
<dbReference type="EMBL" id="FPBO01000003">
    <property type="protein sequence ID" value="SFU47813.1"/>
    <property type="molecule type" value="Genomic_DNA"/>
</dbReference>
<dbReference type="CDD" id="cd06295">
    <property type="entry name" value="PBP1_CelR"/>
    <property type="match status" value="1"/>
</dbReference>
<dbReference type="InterPro" id="IPR028082">
    <property type="entry name" value="Peripla_BP_I"/>
</dbReference>
<dbReference type="GO" id="GO:0003700">
    <property type="term" value="F:DNA-binding transcription factor activity"/>
    <property type="evidence" value="ECO:0007669"/>
    <property type="project" value="TreeGrafter"/>
</dbReference>
<dbReference type="PROSITE" id="PS50932">
    <property type="entry name" value="HTH_LACI_2"/>
    <property type="match status" value="1"/>
</dbReference>
<dbReference type="Proteomes" id="UP000199391">
    <property type="component" value="Unassembled WGS sequence"/>
</dbReference>
<keyword evidence="3" id="KW-0804">Transcription</keyword>
<sequence>MISMSLNCCVHPKICHNAAQGLVENIKRMKSGIRNSDSGLTMEDLAKLAGVSKITVSRALRDSPLVTPETREKVRQIASEQGYRLNVSARNLRMRRSYSVAVVVEMTPVKGRPMSDPYPLELLGGITQELTTAGYSVVLTSKQLLDTAPVQGADGMILLGQGSHGEAVHALQKTGLPLVVWGAPEAGGGYIVVGSDNRAGGVSAAQRFIDLGRRKLVFVGDVDHAEVQERCAGFIDTMGGQGTVHIIRPRAFTFEAGFDCISSLLKKKGPVFDGVFAASDSLAMGAIRALAEKDMRVPEAVSVIGYDDTPSAASFVPPLTSVHQYLRDGGVLLARKMLALIDGAPVQSEMLPTTLMVRQT</sequence>
<evidence type="ECO:0000256" key="2">
    <source>
        <dbReference type="ARBA" id="ARBA00023125"/>
    </source>
</evidence>
<dbReference type="STRING" id="1035707.SAMN05216552_1003321"/>
<feature type="domain" description="HTH lacI-type" evidence="4">
    <location>
        <begin position="40"/>
        <end position="94"/>
    </location>
</feature>
<evidence type="ECO:0000313" key="5">
    <source>
        <dbReference type="EMBL" id="SFU47813.1"/>
    </source>
</evidence>
<gene>
    <name evidence="5" type="ORF">SAMN05216552_1003321</name>
</gene>
<organism evidence="5 6">
    <name type="scientific">Pseudoduganella namucuonensis</name>
    <dbReference type="NCBI Taxonomy" id="1035707"/>
    <lineage>
        <taxon>Bacteria</taxon>
        <taxon>Pseudomonadati</taxon>
        <taxon>Pseudomonadota</taxon>
        <taxon>Betaproteobacteria</taxon>
        <taxon>Burkholderiales</taxon>
        <taxon>Oxalobacteraceae</taxon>
        <taxon>Telluria group</taxon>
        <taxon>Pseudoduganella</taxon>
    </lineage>
</organism>
<keyword evidence="2" id="KW-0238">DNA-binding</keyword>
<dbReference type="SMART" id="SM00354">
    <property type="entry name" value="HTH_LACI"/>
    <property type="match status" value="1"/>
</dbReference>
<dbReference type="PANTHER" id="PTHR30146:SF120">
    <property type="entry name" value="ALANINE RACEMASE"/>
    <property type="match status" value="1"/>
</dbReference>
<accession>A0A1I7GHA4</accession>
<dbReference type="PANTHER" id="PTHR30146">
    <property type="entry name" value="LACI-RELATED TRANSCRIPTIONAL REPRESSOR"/>
    <property type="match status" value="1"/>
</dbReference>
<dbReference type="Pfam" id="PF13377">
    <property type="entry name" value="Peripla_BP_3"/>
    <property type="match status" value="1"/>
</dbReference>
<dbReference type="InterPro" id="IPR000843">
    <property type="entry name" value="HTH_LacI"/>
</dbReference>
<dbReference type="SUPFAM" id="SSF47413">
    <property type="entry name" value="lambda repressor-like DNA-binding domains"/>
    <property type="match status" value="1"/>
</dbReference>
<reference evidence="6" key="1">
    <citation type="submission" date="2016-10" db="EMBL/GenBank/DDBJ databases">
        <authorList>
            <person name="Varghese N."/>
            <person name="Submissions S."/>
        </authorList>
    </citation>
    <scope>NUCLEOTIDE SEQUENCE [LARGE SCALE GENOMIC DNA]</scope>
    <source>
        <strain evidence="6">CGMCC 1.11014</strain>
    </source>
</reference>
<keyword evidence="6" id="KW-1185">Reference proteome</keyword>
<evidence type="ECO:0000256" key="1">
    <source>
        <dbReference type="ARBA" id="ARBA00023015"/>
    </source>
</evidence>
<dbReference type="CDD" id="cd01392">
    <property type="entry name" value="HTH_LacI"/>
    <property type="match status" value="1"/>
</dbReference>
<evidence type="ECO:0000259" key="4">
    <source>
        <dbReference type="PROSITE" id="PS50932"/>
    </source>
</evidence>
<dbReference type="InterPro" id="IPR046335">
    <property type="entry name" value="LacI/GalR-like_sensor"/>
</dbReference>
<name>A0A1I7GHA4_9BURK</name>
<dbReference type="Gene3D" id="1.10.260.40">
    <property type="entry name" value="lambda repressor-like DNA-binding domains"/>
    <property type="match status" value="1"/>
</dbReference>
<protein>
    <submittedName>
        <fullName evidence="5">Transcriptional regulator, LacI family</fullName>
    </submittedName>
</protein>